<dbReference type="Gene3D" id="2.160.10.10">
    <property type="entry name" value="Hexapeptide repeat proteins"/>
    <property type="match status" value="1"/>
</dbReference>
<dbReference type="InterPro" id="IPR050484">
    <property type="entry name" value="Transf_Hexapept/Carb_Anhydrase"/>
</dbReference>
<proteinExistence type="predicted"/>
<accession>A0A382E8B6</accession>
<dbReference type="InterPro" id="IPR047324">
    <property type="entry name" value="LbH_gamma_CA-like"/>
</dbReference>
<dbReference type="AlphaFoldDB" id="A0A382E8B6"/>
<dbReference type="CDD" id="cd04645">
    <property type="entry name" value="LbH_gamma_CA_like"/>
    <property type="match status" value="1"/>
</dbReference>
<dbReference type="InterPro" id="IPR011004">
    <property type="entry name" value="Trimer_LpxA-like_sf"/>
</dbReference>
<gene>
    <name evidence="1" type="ORF">METZ01_LOCUS199744</name>
</gene>
<name>A0A382E8B6_9ZZZZ</name>
<evidence type="ECO:0000313" key="1">
    <source>
        <dbReference type="EMBL" id="SVB46890.1"/>
    </source>
</evidence>
<dbReference type="EMBL" id="UINC01043195">
    <property type="protein sequence ID" value="SVB46890.1"/>
    <property type="molecule type" value="Genomic_DNA"/>
</dbReference>
<reference evidence="1" key="1">
    <citation type="submission" date="2018-05" db="EMBL/GenBank/DDBJ databases">
        <authorList>
            <person name="Lanie J.A."/>
            <person name="Ng W.-L."/>
            <person name="Kazmierczak K.M."/>
            <person name="Andrzejewski T.M."/>
            <person name="Davidsen T.M."/>
            <person name="Wayne K.J."/>
            <person name="Tettelin H."/>
            <person name="Glass J.I."/>
            <person name="Rusch D."/>
            <person name="Podicherti R."/>
            <person name="Tsui H.-C.T."/>
            <person name="Winkler M.E."/>
        </authorList>
    </citation>
    <scope>NUCLEOTIDE SEQUENCE</scope>
</reference>
<dbReference type="Pfam" id="PF00132">
    <property type="entry name" value="Hexapep"/>
    <property type="match status" value="1"/>
</dbReference>
<dbReference type="SUPFAM" id="SSF51161">
    <property type="entry name" value="Trimeric LpxA-like enzymes"/>
    <property type="match status" value="1"/>
</dbReference>
<dbReference type="PANTHER" id="PTHR13061:SF29">
    <property type="entry name" value="GAMMA CARBONIC ANHYDRASE-LIKE 1, MITOCHONDRIAL-RELATED"/>
    <property type="match status" value="1"/>
</dbReference>
<dbReference type="InterPro" id="IPR001451">
    <property type="entry name" value="Hexapep"/>
</dbReference>
<protein>
    <recommendedName>
        <fullName evidence="2">Gamma carbonic anhydrase family protein</fullName>
    </recommendedName>
</protein>
<organism evidence="1">
    <name type="scientific">marine metagenome</name>
    <dbReference type="NCBI Taxonomy" id="408172"/>
    <lineage>
        <taxon>unclassified sequences</taxon>
        <taxon>metagenomes</taxon>
        <taxon>ecological metagenomes</taxon>
    </lineage>
</organism>
<evidence type="ECO:0008006" key="2">
    <source>
        <dbReference type="Google" id="ProtNLM"/>
    </source>
</evidence>
<sequence length="132" mass="14249">WFNAVIRGDVNYIKIGKRTNIQDGCVLHVAREKYPLIIGDEVTVGHNATLHACTIESRCLIGMGATVMDGSNIGENCIIGAGSLVTPNTVIEPGNMVMGSPAKVKRKLADNEIHSIIKSASHYVNDIKSYLD</sequence>
<feature type="non-terminal residue" evidence="1">
    <location>
        <position position="1"/>
    </location>
</feature>
<dbReference type="PANTHER" id="PTHR13061">
    <property type="entry name" value="DYNACTIN SUBUNIT P25"/>
    <property type="match status" value="1"/>
</dbReference>